<accession>A0A166JTX1</accession>
<evidence type="ECO:0000256" key="2">
    <source>
        <dbReference type="SAM" id="Phobius"/>
    </source>
</evidence>
<feature type="transmembrane region" description="Helical" evidence="2">
    <location>
        <begin position="90"/>
        <end position="111"/>
    </location>
</feature>
<evidence type="ECO:0000256" key="1">
    <source>
        <dbReference type="SAM" id="MobiDB-lite"/>
    </source>
</evidence>
<feature type="transmembrane region" description="Helical" evidence="2">
    <location>
        <begin position="118"/>
        <end position="136"/>
    </location>
</feature>
<evidence type="ECO:0000313" key="3">
    <source>
        <dbReference type="EMBL" id="KZP21211.1"/>
    </source>
</evidence>
<evidence type="ECO:0000313" key="4">
    <source>
        <dbReference type="Proteomes" id="UP000076532"/>
    </source>
</evidence>
<keyword evidence="2" id="KW-0472">Membrane</keyword>
<feature type="transmembrane region" description="Helical" evidence="2">
    <location>
        <begin position="7"/>
        <end position="25"/>
    </location>
</feature>
<keyword evidence="2" id="KW-1133">Transmembrane helix</keyword>
<keyword evidence="2" id="KW-0812">Transmembrane</keyword>
<reference evidence="3 4" key="1">
    <citation type="journal article" date="2016" name="Mol. Biol. Evol.">
        <title>Comparative Genomics of Early-Diverging Mushroom-Forming Fungi Provides Insights into the Origins of Lignocellulose Decay Capabilities.</title>
        <authorList>
            <person name="Nagy L.G."/>
            <person name="Riley R."/>
            <person name="Tritt A."/>
            <person name="Adam C."/>
            <person name="Daum C."/>
            <person name="Floudas D."/>
            <person name="Sun H."/>
            <person name="Yadav J.S."/>
            <person name="Pangilinan J."/>
            <person name="Larsson K.H."/>
            <person name="Matsuura K."/>
            <person name="Barry K."/>
            <person name="Labutti K."/>
            <person name="Kuo R."/>
            <person name="Ohm R.A."/>
            <person name="Bhattacharya S.S."/>
            <person name="Shirouzu T."/>
            <person name="Yoshinaga Y."/>
            <person name="Martin F.M."/>
            <person name="Grigoriev I.V."/>
            <person name="Hibbett D.S."/>
        </authorList>
    </citation>
    <scope>NUCLEOTIDE SEQUENCE [LARGE SCALE GENOMIC DNA]</scope>
    <source>
        <strain evidence="3 4">CBS 109695</strain>
    </source>
</reference>
<dbReference type="Proteomes" id="UP000076532">
    <property type="component" value="Unassembled WGS sequence"/>
</dbReference>
<protein>
    <submittedName>
        <fullName evidence="3">Uncharacterized protein</fullName>
    </submittedName>
</protein>
<proteinExistence type="predicted"/>
<feature type="transmembrane region" description="Helical" evidence="2">
    <location>
        <begin position="31"/>
        <end position="52"/>
    </location>
</feature>
<feature type="region of interest" description="Disordered" evidence="1">
    <location>
        <begin position="164"/>
        <end position="191"/>
    </location>
</feature>
<feature type="transmembrane region" description="Helical" evidence="2">
    <location>
        <begin position="59"/>
        <end position="78"/>
    </location>
</feature>
<gene>
    <name evidence="3" type="ORF">FIBSPDRAFT_1044370</name>
</gene>
<name>A0A166JTX1_9AGAM</name>
<keyword evidence="4" id="KW-1185">Reference proteome</keyword>
<organism evidence="3 4">
    <name type="scientific">Athelia psychrophila</name>
    <dbReference type="NCBI Taxonomy" id="1759441"/>
    <lineage>
        <taxon>Eukaryota</taxon>
        <taxon>Fungi</taxon>
        <taxon>Dikarya</taxon>
        <taxon>Basidiomycota</taxon>
        <taxon>Agaricomycotina</taxon>
        <taxon>Agaricomycetes</taxon>
        <taxon>Agaricomycetidae</taxon>
        <taxon>Atheliales</taxon>
        <taxon>Atheliaceae</taxon>
        <taxon>Athelia</taxon>
    </lineage>
</organism>
<sequence>MAHIAHLTTTIVLNFAPIILLIAGVHNDTFYYAPAAMGLTILAAIISSKWGLKDKYTTLIQFVVRVIAWAFSILPPFPSTIPYPYTILNAHPMSSLALLIITTEPIFYIIMTNSGTNMGVYGVFMDFLGVLMGLLVKSLEILSEIPLAVAMVIQRLCPIGEPAGEETAEASSNAPVPPDVSHDVPASHNAPPPYQATAEINSLIRSKAESFNSQLV</sequence>
<dbReference type="EMBL" id="KV417549">
    <property type="protein sequence ID" value="KZP21211.1"/>
    <property type="molecule type" value="Genomic_DNA"/>
</dbReference>
<dbReference type="AlphaFoldDB" id="A0A166JTX1"/>